<dbReference type="EMBL" id="KZ666764">
    <property type="protein sequence ID" value="PPR93597.1"/>
    <property type="molecule type" value="Genomic_DNA"/>
</dbReference>
<evidence type="ECO:0000313" key="1">
    <source>
        <dbReference type="EMBL" id="PPR93597.1"/>
    </source>
</evidence>
<organism evidence="1 2">
    <name type="scientific">Gossypium barbadense</name>
    <name type="common">Sea Island cotton</name>
    <name type="synonym">Hibiscus barbadensis</name>
    <dbReference type="NCBI Taxonomy" id="3634"/>
    <lineage>
        <taxon>Eukaryota</taxon>
        <taxon>Viridiplantae</taxon>
        <taxon>Streptophyta</taxon>
        <taxon>Embryophyta</taxon>
        <taxon>Tracheophyta</taxon>
        <taxon>Spermatophyta</taxon>
        <taxon>Magnoliopsida</taxon>
        <taxon>eudicotyledons</taxon>
        <taxon>Gunneridae</taxon>
        <taxon>Pentapetalae</taxon>
        <taxon>rosids</taxon>
        <taxon>malvids</taxon>
        <taxon>Malvales</taxon>
        <taxon>Malvaceae</taxon>
        <taxon>Malvoideae</taxon>
        <taxon>Gossypium</taxon>
    </lineage>
</organism>
<evidence type="ECO:0000313" key="2">
    <source>
        <dbReference type="Proteomes" id="UP000239757"/>
    </source>
</evidence>
<sequence length="143" mass="16545">MTDRLVCPFVLNRTLLIIQCRHLTVSSSNLTNEFRSLELKEWLCLNFTKPDFFAKDSRDWICYSELFVGNYGREETSEDHCWYWNKGLAFDSLEPSSHGMVKGELYGALKAGQGIEFSGGVGRWIIRFARNIDYGTVESIRWS</sequence>
<accession>A0A2P5WRA7</accession>
<dbReference type="AlphaFoldDB" id="A0A2P5WRA7"/>
<name>A0A2P5WRA7_GOSBA</name>
<reference evidence="1 2" key="1">
    <citation type="submission" date="2015-01" db="EMBL/GenBank/DDBJ databases">
        <title>Genome of allotetraploid Gossypium barbadense reveals genomic plasticity and fiber elongation in cotton evolution.</title>
        <authorList>
            <person name="Chen X."/>
            <person name="Liu X."/>
            <person name="Zhao B."/>
            <person name="Zheng H."/>
            <person name="Hu Y."/>
            <person name="Lu G."/>
            <person name="Yang C."/>
            <person name="Chen J."/>
            <person name="Shan C."/>
            <person name="Zhang L."/>
            <person name="Zhou Y."/>
            <person name="Wang L."/>
            <person name="Guo W."/>
            <person name="Bai Y."/>
            <person name="Ruan J."/>
            <person name="Shangguan X."/>
            <person name="Mao Y."/>
            <person name="Jiang J."/>
            <person name="Zhu Y."/>
            <person name="Lei J."/>
            <person name="Kang H."/>
            <person name="Chen S."/>
            <person name="He X."/>
            <person name="Wang R."/>
            <person name="Wang Y."/>
            <person name="Chen J."/>
            <person name="Wang L."/>
            <person name="Yu S."/>
            <person name="Wang B."/>
            <person name="Wei J."/>
            <person name="Song S."/>
            <person name="Lu X."/>
            <person name="Gao Z."/>
            <person name="Gu W."/>
            <person name="Deng X."/>
            <person name="Ma D."/>
            <person name="Wang S."/>
            <person name="Liang W."/>
            <person name="Fang L."/>
            <person name="Cai C."/>
            <person name="Zhu X."/>
            <person name="Zhou B."/>
            <person name="Zhang Y."/>
            <person name="Chen Z."/>
            <person name="Xu S."/>
            <person name="Zhu R."/>
            <person name="Wang S."/>
            <person name="Zhang T."/>
            <person name="Zhao G."/>
        </authorList>
    </citation>
    <scope>NUCLEOTIDE SEQUENCE [LARGE SCALE GENOMIC DNA]</scope>
    <source>
        <strain evidence="2">cv. Xinhai21</strain>
        <tissue evidence="1">Leaf</tissue>
    </source>
</reference>
<proteinExistence type="predicted"/>
<gene>
    <name evidence="1" type="ORF">GOBAR_AA27063</name>
</gene>
<dbReference type="Proteomes" id="UP000239757">
    <property type="component" value="Unassembled WGS sequence"/>
</dbReference>
<protein>
    <submittedName>
        <fullName evidence="1">Uncharacterized protein</fullName>
    </submittedName>
</protein>